<keyword evidence="2" id="KW-0812">Transmembrane</keyword>
<comment type="caution">
    <text evidence="3">The sequence shown here is derived from an EMBL/GenBank/DDBJ whole genome shotgun (WGS) entry which is preliminary data.</text>
</comment>
<feature type="transmembrane region" description="Helical" evidence="2">
    <location>
        <begin position="99"/>
        <end position="124"/>
    </location>
</feature>
<sequence length="625" mass="65560">MKLSEQLRNAGGLLDATSALSNWRAMTLLAGTFVSSTLVLLVFMAMHNGFMSFIGGLLFMATMFYGANAVGIALMDAAADSPRSLMDTVMASLYSSHRLIGFVLAAALFIIVLLIVTAIALFICKIPVIGTVLTIVVVPVAALVVGMSFFALNFVLYPMAAAAVWSGLTLKEAISHVLAICRQKLLSVVIQEVLLMMLVGLVSLFIGFVIFNGLFIVGSMATGILSPDGAMGMLRMGMMGMGRFHGEYGGGFGGGYGGEYGDGMGGNGKMIAIMIGAGLLIAIGMIIPGLIAIQGYCQIFLSSLVGLDVAGASALLDKSSEAMRKKQEEIRQKMEEQRIKRQQMAETRQAEAAAKAAALATAATEVAEPTQQPASIVEEAPADVIVKTEDAAELAAVKAAEEAAAAALAKAEAEKQEAERLAALKAEEEAKEAARLAEVAKREEEARLAAEVQAAKAAAEALAKADAEKQEAERLAALKAEEEAKEAVRLAEVAKREEEARIAAEAEAAKAAAEALAKAEAEKQEAERLAALKAEEEAKEAARLAEVAKREEEARIAAEAEAAKAAAEALAKAEAEKQEAERLAALKAEEEAAAAKALTECPACHTPLEDKDANFCGECGHRLKS</sequence>
<evidence type="ECO:0000256" key="1">
    <source>
        <dbReference type="SAM" id="Coils"/>
    </source>
</evidence>
<dbReference type="PANTHER" id="PTHR34491:SF74">
    <property type="entry name" value="DUF4456 DOMAIN-CONTAINING PROTEIN"/>
    <property type="match status" value="1"/>
</dbReference>
<protein>
    <submittedName>
        <fullName evidence="3">Zinc ribbon domain-containing protein</fullName>
    </submittedName>
</protein>
<dbReference type="PANTHER" id="PTHR34491">
    <property type="entry name" value="A-TYPE INCLUSION PROTEIN, PUTATIVE-RELATED"/>
    <property type="match status" value="1"/>
</dbReference>
<feature type="transmembrane region" description="Helical" evidence="2">
    <location>
        <begin position="271"/>
        <end position="293"/>
    </location>
</feature>
<gene>
    <name evidence="3" type="ORF">LIN78_05805</name>
</gene>
<feature type="transmembrane region" description="Helical" evidence="2">
    <location>
        <begin position="131"/>
        <end position="156"/>
    </location>
</feature>
<dbReference type="Proteomes" id="UP001165395">
    <property type="component" value="Unassembled WGS sequence"/>
</dbReference>
<name>A0ABS8D4F5_9NEIS</name>
<evidence type="ECO:0000313" key="4">
    <source>
        <dbReference type="Proteomes" id="UP001165395"/>
    </source>
</evidence>
<reference evidence="3" key="1">
    <citation type="submission" date="2021-10" db="EMBL/GenBank/DDBJ databases">
        <title>The complete genome sequence of Leeia sp. TBRC 13508.</title>
        <authorList>
            <person name="Charoenyingcharoen P."/>
            <person name="Yukphan P."/>
        </authorList>
    </citation>
    <scope>NUCLEOTIDE SEQUENCE</scope>
    <source>
        <strain evidence="3">TBRC 13508</strain>
    </source>
</reference>
<feature type="transmembrane region" description="Helical" evidence="2">
    <location>
        <begin position="193"/>
        <end position="210"/>
    </location>
</feature>
<evidence type="ECO:0000313" key="3">
    <source>
        <dbReference type="EMBL" id="MCB6183062.1"/>
    </source>
</evidence>
<keyword evidence="1" id="KW-0175">Coiled coil</keyword>
<keyword evidence="4" id="KW-1185">Reference proteome</keyword>
<keyword evidence="2" id="KW-1133">Transmembrane helix</keyword>
<feature type="transmembrane region" description="Helical" evidence="2">
    <location>
        <begin position="299"/>
        <end position="316"/>
    </location>
</feature>
<organism evidence="3 4">
    <name type="scientific">Leeia speluncae</name>
    <dbReference type="NCBI Taxonomy" id="2884804"/>
    <lineage>
        <taxon>Bacteria</taxon>
        <taxon>Pseudomonadati</taxon>
        <taxon>Pseudomonadota</taxon>
        <taxon>Betaproteobacteria</taxon>
        <taxon>Neisseriales</taxon>
        <taxon>Leeiaceae</taxon>
        <taxon>Leeia</taxon>
    </lineage>
</organism>
<feature type="coiled-coil region" evidence="1">
    <location>
        <begin position="394"/>
        <end position="593"/>
    </location>
</feature>
<keyword evidence="2" id="KW-0472">Membrane</keyword>
<feature type="transmembrane region" description="Helical" evidence="2">
    <location>
        <begin position="23"/>
        <end position="45"/>
    </location>
</feature>
<feature type="transmembrane region" description="Helical" evidence="2">
    <location>
        <begin position="57"/>
        <end position="79"/>
    </location>
</feature>
<proteinExistence type="predicted"/>
<evidence type="ECO:0000256" key="2">
    <source>
        <dbReference type="SAM" id="Phobius"/>
    </source>
</evidence>
<feature type="transmembrane region" description="Helical" evidence="2">
    <location>
        <begin position="162"/>
        <end position="181"/>
    </location>
</feature>
<accession>A0ABS8D4F5</accession>
<dbReference type="EMBL" id="JAJBZT010000002">
    <property type="protein sequence ID" value="MCB6183062.1"/>
    <property type="molecule type" value="Genomic_DNA"/>
</dbReference>
<feature type="coiled-coil region" evidence="1">
    <location>
        <begin position="316"/>
        <end position="347"/>
    </location>
</feature>
<dbReference type="RefSeq" id="WP_227179439.1">
    <property type="nucleotide sequence ID" value="NZ_JAJBZT010000002.1"/>
</dbReference>